<dbReference type="Gene3D" id="3.40.50.300">
    <property type="entry name" value="P-loop containing nucleotide triphosphate hydrolases"/>
    <property type="match status" value="1"/>
</dbReference>
<dbReference type="PRINTS" id="PR00094">
    <property type="entry name" value="ADENYLTKNASE"/>
</dbReference>
<sequence length="206" mass="22694">MNIVLFGPPAAGKGTQAKILTKERGFIQLSTGDMLRAARTSGSELGKKVAGIMDRGDLVSDDIVIALIEEQLDTHKDAPGFIFDGFPRTVEQAKALDATLRERGMKVDSVIRLCVDDNVLMGRIEKRFKEEGRKDDNPESFKIRLGNYNKQTAPLLPYYAEQGKLTEVDGLADIETVAASVANALDMQDKGRKGMRTSFWKRIFGG</sequence>
<evidence type="ECO:0000256" key="7">
    <source>
        <dbReference type="RuleBase" id="RU003331"/>
    </source>
</evidence>
<keyword evidence="5" id="KW-0963">Cytoplasm</keyword>
<dbReference type="SUPFAM" id="SSF52540">
    <property type="entry name" value="P-loop containing nucleoside triphosphate hydrolases"/>
    <property type="match status" value="1"/>
</dbReference>
<feature type="region of interest" description="NMP" evidence="5">
    <location>
        <begin position="30"/>
        <end position="59"/>
    </location>
</feature>
<dbReference type="InterPro" id="IPR000850">
    <property type="entry name" value="Adenylat/UMP-CMP_kin"/>
</dbReference>
<comment type="subcellular location">
    <subcellularLocation>
        <location evidence="5 7">Cytoplasm</location>
    </subcellularLocation>
</comment>
<evidence type="ECO:0000256" key="1">
    <source>
        <dbReference type="ARBA" id="ARBA00022679"/>
    </source>
</evidence>
<dbReference type="HAMAP" id="MF_00235">
    <property type="entry name" value="Adenylate_kinase_Adk"/>
    <property type="match status" value="1"/>
</dbReference>
<evidence type="ECO:0000256" key="6">
    <source>
        <dbReference type="RuleBase" id="RU003330"/>
    </source>
</evidence>
<gene>
    <name evidence="5" type="primary">adk</name>
    <name evidence="8" type="ORF">ENJ42_05075</name>
</gene>
<evidence type="ECO:0000256" key="2">
    <source>
        <dbReference type="ARBA" id="ARBA00022727"/>
    </source>
</evidence>
<comment type="caution">
    <text evidence="5">Lacks conserved residue(s) required for the propagation of feature annotation.</text>
</comment>
<name>A0A7C5M101_9PROT</name>
<dbReference type="NCBIfam" id="NF011100">
    <property type="entry name" value="PRK14527.1"/>
    <property type="match status" value="1"/>
</dbReference>
<feature type="binding site" evidence="5">
    <location>
        <begin position="57"/>
        <end position="59"/>
    </location>
    <ligand>
        <name>AMP</name>
        <dbReference type="ChEBI" id="CHEBI:456215"/>
    </ligand>
</feature>
<feature type="binding site" evidence="5">
    <location>
        <position position="36"/>
    </location>
    <ligand>
        <name>AMP</name>
        <dbReference type="ChEBI" id="CHEBI:456215"/>
    </ligand>
</feature>
<keyword evidence="5 7" id="KW-0067">ATP-binding</keyword>
<feature type="binding site" evidence="5">
    <location>
        <position position="92"/>
    </location>
    <ligand>
        <name>AMP</name>
        <dbReference type="ChEBI" id="CHEBI:456215"/>
    </ligand>
</feature>
<dbReference type="InterPro" id="IPR027417">
    <property type="entry name" value="P-loop_NTPase"/>
</dbReference>
<dbReference type="NCBIfam" id="NF011105">
    <property type="entry name" value="PRK14532.1"/>
    <property type="match status" value="1"/>
</dbReference>
<organism evidence="8">
    <name type="scientific">Hellea balneolensis</name>
    <dbReference type="NCBI Taxonomy" id="287478"/>
    <lineage>
        <taxon>Bacteria</taxon>
        <taxon>Pseudomonadati</taxon>
        <taxon>Pseudomonadota</taxon>
        <taxon>Alphaproteobacteria</taxon>
        <taxon>Maricaulales</taxon>
        <taxon>Robiginitomaculaceae</taxon>
        <taxon>Hellea</taxon>
    </lineage>
</organism>
<evidence type="ECO:0000256" key="4">
    <source>
        <dbReference type="ARBA" id="ARBA00022777"/>
    </source>
</evidence>
<feature type="binding site" evidence="5">
    <location>
        <position position="127"/>
    </location>
    <ligand>
        <name>ATP</name>
        <dbReference type="ChEBI" id="CHEBI:30616"/>
    </ligand>
</feature>
<evidence type="ECO:0000256" key="5">
    <source>
        <dbReference type="HAMAP-Rule" id="MF_00235"/>
    </source>
</evidence>
<dbReference type="PROSITE" id="PS00113">
    <property type="entry name" value="ADENYLATE_KINASE"/>
    <property type="match status" value="1"/>
</dbReference>
<keyword evidence="1 5" id="KW-0808">Transferase</keyword>
<protein>
    <recommendedName>
        <fullName evidence="5 7">Adenylate kinase</fullName>
        <shortName evidence="5">AK</shortName>
        <ecNumber evidence="5 7">2.7.4.3</ecNumber>
    </recommendedName>
    <alternativeName>
        <fullName evidence="5">ATP-AMP transphosphorylase</fullName>
    </alternativeName>
    <alternativeName>
        <fullName evidence="5">ATP:AMP phosphotransferase</fullName>
    </alternativeName>
    <alternativeName>
        <fullName evidence="5">Adenylate monophosphate kinase</fullName>
    </alternativeName>
</protein>
<feature type="binding site" evidence="5">
    <location>
        <position position="133"/>
    </location>
    <ligand>
        <name>AMP</name>
        <dbReference type="ChEBI" id="CHEBI:456215"/>
    </ligand>
</feature>
<evidence type="ECO:0000256" key="3">
    <source>
        <dbReference type="ARBA" id="ARBA00022741"/>
    </source>
</evidence>
<keyword evidence="3 5" id="KW-0547">Nucleotide-binding</keyword>
<dbReference type="EC" id="2.7.4.3" evidence="5 7"/>
<reference evidence="8" key="1">
    <citation type="journal article" date="2020" name="mSystems">
        <title>Genome- and Community-Level Interaction Insights into Carbon Utilization and Element Cycling Functions of Hydrothermarchaeota in Hydrothermal Sediment.</title>
        <authorList>
            <person name="Zhou Z."/>
            <person name="Liu Y."/>
            <person name="Xu W."/>
            <person name="Pan J."/>
            <person name="Luo Z.H."/>
            <person name="Li M."/>
        </authorList>
    </citation>
    <scope>NUCLEOTIDE SEQUENCE [LARGE SCALE GENOMIC DNA]</scope>
    <source>
        <strain evidence="8">HyVt-485</strain>
    </source>
</reference>
<evidence type="ECO:0000313" key="8">
    <source>
        <dbReference type="EMBL" id="HHL42971.1"/>
    </source>
</evidence>
<comment type="domain">
    <text evidence="5">Consists of three domains, a large central CORE domain and two small peripheral domains, NMPbind and LID, which undergo movements during catalysis. The LID domain closes over the site of phosphoryl transfer upon ATP binding. Assembling and dissambling the active center during each catalytic cycle provides an effective means to prevent ATP hydrolysis.</text>
</comment>
<dbReference type="NCBIfam" id="NF001381">
    <property type="entry name" value="PRK00279.1-3"/>
    <property type="match status" value="1"/>
</dbReference>
<comment type="similarity">
    <text evidence="5 6">Belongs to the adenylate kinase family.</text>
</comment>
<dbReference type="NCBIfam" id="NF011104">
    <property type="entry name" value="PRK14531.1"/>
    <property type="match status" value="1"/>
</dbReference>
<dbReference type="EMBL" id="DRMJ01000256">
    <property type="protein sequence ID" value="HHL42971.1"/>
    <property type="molecule type" value="Genomic_DNA"/>
</dbReference>
<feature type="binding site" evidence="5">
    <location>
        <begin position="85"/>
        <end position="88"/>
    </location>
    <ligand>
        <name>AMP</name>
        <dbReference type="ChEBI" id="CHEBI:456215"/>
    </ligand>
</feature>
<dbReference type="CDD" id="cd01428">
    <property type="entry name" value="ADK"/>
    <property type="match status" value="1"/>
</dbReference>
<dbReference type="Proteomes" id="UP000885830">
    <property type="component" value="Unassembled WGS sequence"/>
</dbReference>
<dbReference type="AlphaFoldDB" id="A0A7C5M101"/>
<keyword evidence="4 5" id="KW-0418">Kinase</keyword>
<dbReference type="UniPathway" id="UPA00588">
    <property type="reaction ID" value="UER00649"/>
</dbReference>
<dbReference type="PANTHER" id="PTHR23359">
    <property type="entry name" value="NUCLEOTIDE KINASE"/>
    <property type="match status" value="1"/>
</dbReference>
<dbReference type="Pfam" id="PF00406">
    <property type="entry name" value="ADK"/>
    <property type="match status" value="1"/>
</dbReference>
<dbReference type="GO" id="GO:0044209">
    <property type="term" value="P:AMP salvage"/>
    <property type="evidence" value="ECO:0007669"/>
    <property type="project" value="UniProtKB-UniRule"/>
</dbReference>
<dbReference type="GO" id="GO:0005737">
    <property type="term" value="C:cytoplasm"/>
    <property type="evidence" value="ECO:0007669"/>
    <property type="project" value="UniProtKB-SubCell"/>
</dbReference>
<dbReference type="InterPro" id="IPR033690">
    <property type="entry name" value="Adenylat_kinase_CS"/>
</dbReference>
<dbReference type="GO" id="GO:0004017">
    <property type="term" value="F:AMP kinase activity"/>
    <property type="evidence" value="ECO:0007669"/>
    <property type="project" value="UniProtKB-UniRule"/>
</dbReference>
<feature type="binding site" evidence="5">
    <location>
        <begin position="10"/>
        <end position="15"/>
    </location>
    <ligand>
        <name>ATP</name>
        <dbReference type="ChEBI" id="CHEBI:30616"/>
    </ligand>
</feature>
<keyword evidence="2 5" id="KW-0545">Nucleotide biosynthesis</keyword>
<comment type="catalytic activity">
    <reaction evidence="5 7">
        <text>AMP + ATP = 2 ADP</text>
        <dbReference type="Rhea" id="RHEA:12973"/>
        <dbReference type="ChEBI" id="CHEBI:30616"/>
        <dbReference type="ChEBI" id="CHEBI:456215"/>
        <dbReference type="ChEBI" id="CHEBI:456216"/>
        <dbReference type="EC" id="2.7.4.3"/>
    </reaction>
</comment>
<feature type="binding site" evidence="5">
    <location>
        <position position="144"/>
    </location>
    <ligand>
        <name>AMP</name>
        <dbReference type="ChEBI" id="CHEBI:456215"/>
    </ligand>
</feature>
<feature type="binding site" evidence="5">
    <location>
        <position position="31"/>
    </location>
    <ligand>
        <name>AMP</name>
        <dbReference type="ChEBI" id="CHEBI:456215"/>
    </ligand>
</feature>
<comment type="caution">
    <text evidence="8">The sequence shown here is derived from an EMBL/GenBank/DDBJ whole genome shotgun (WGS) entry which is preliminary data.</text>
</comment>
<comment type="function">
    <text evidence="5">Catalyzes the reversible transfer of the terminal phosphate group between ATP and AMP. Plays an important role in cellular energy homeostasis and in adenine nucleotide metabolism.</text>
</comment>
<comment type="pathway">
    <text evidence="5">Purine metabolism; AMP biosynthesis via salvage pathway; AMP from ADP: step 1/1.</text>
</comment>
<proteinExistence type="inferred from homology"/>
<dbReference type="GO" id="GO:0005524">
    <property type="term" value="F:ATP binding"/>
    <property type="evidence" value="ECO:0007669"/>
    <property type="project" value="UniProtKB-UniRule"/>
</dbReference>
<comment type="subunit">
    <text evidence="5 7">Monomer.</text>
</comment>
<feature type="binding site" evidence="5">
    <location>
        <position position="172"/>
    </location>
    <ligand>
        <name>ATP</name>
        <dbReference type="ChEBI" id="CHEBI:30616"/>
    </ligand>
</feature>
<accession>A0A7C5M101</accession>